<protein>
    <submittedName>
        <fullName evidence="1">Uncharacterized protein</fullName>
    </submittedName>
</protein>
<evidence type="ECO:0000313" key="2">
    <source>
        <dbReference type="Proteomes" id="UP001495910"/>
    </source>
</evidence>
<comment type="caution">
    <text evidence="1">The sequence shown here is derived from an EMBL/GenBank/DDBJ whole genome shotgun (WGS) entry which is preliminary data.</text>
</comment>
<organism evidence="1 2">
    <name type="scientific">Collimonas rhizosphaerae</name>
    <dbReference type="NCBI Taxonomy" id="3126357"/>
    <lineage>
        <taxon>Bacteria</taxon>
        <taxon>Pseudomonadati</taxon>
        <taxon>Pseudomonadota</taxon>
        <taxon>Betaproteobacteria</taxon>
        <taxon>Burkholderiales</taxon>
        <taxon>Oxalobacteraceae</taxon>
        <taxon>Collimonas</taxon>
    </lineage>
</organism>
<evidence type="ECO:0000313" key="1">
    <source>
        <dbReference type="EMBL" id="MEM4990767.1"/>
    </source>
</evidence>
<gene>
    <name evidence="1" type="ORF">V8G57_25490</name>
</gene>
<proteinExistence type="predicted"/>
<sequence>MNVEKSSGQVFGQASFILSNPKKLSVETRFLIEMVILKTSIILMCDCMSWTINAQASSANAWIKHHENVVDSCIKISQLNDAKPAGSPVEFPDSAGYTAIMLQGHMLKGSMKKAKSRALCLFNKRTQTAYVADAEMMSAKK</sequence>
<dbReference type="RefSeq" id="WP_342831798.1">
    <property type="nucleotide sequence ID" value="NZ_JBANDC010000032.1"/>
</dbReference>
<keyword evidence="2" id="KW-1185">Reference proteome</keyword>
<accession>A0ABU9Q3H9</accession>
<reference evidence="1 2" key="1">
    <citation type="submission" date="2024-02" db="EMBL/GenBank/DDBJ databases">
        <title>Draft genome sequence of Collimonas sp. strain H4R21, an effective mineral-weathering bacterial strain isolated from the beech rhizosphere.</title>
        <authorList>
            <person name="Morin E."/>
            <person name="Uroz S."/>
            <person name="Leveau J.H.J."/>
            <person name="Kumar R."/>
            <person name="Rey M.W."/>
            <person name="Pham J."/>
        </authorList>
    </citation>
    <scope>NUCLEOTIDE SEQUENCE [LARGE SCALE GENOMIC DNA]</scope>
    <source>
        <strain evidence="1 2">H4R21</strain>
    </source>
</reference>
<name>A0ABU9Q3H9_9BURK</name>
<dbReference type="EMBL" id="JBANDC010000032">
    <property type="protein sequence ID" value="MEM4990767.1"/>
    <property type="molecule type" value="Genomic_DNA"/>
</dbReference>
<dbReference type="Proteomes" id="UP001495910">
    <property type="component" value="Unassembled WGS sequence"/>
</dbReference>